<gene>
    <name evidence="1" type="ORF">FOZ74_00545</name>
</gene>
<dbReference type="Proteomes" id="UP000321199">
    <property type="component" value="Chromosome"/>
</dbReference>
<reference evidence="1 2" key="1">
    <citation type="submission" date="2019-07" db="EMBL/GenBank/DDBJ databases">
        <title>Complete genome sequence of Comamonas sp. NLF 7-7 isolated from livestock.</title>
        <authorList>
            <person name="Kim D.H."/>
            <person name="Kim J.G."/>
        </authorList>
    </citation>
    <scope>NUCLEOTIDE SEQUENCE [LARGE SCALE GENOMIC DNA]</scope>
    <source>
        <strain evidence="1 2">NLF 7-7</strain>
    </source>
</reference>
<dbReference type="KEGG" id="cof:FOZ74_00545"/>
<proteinExistence type="predicted"/>
<evidence type="ECO:0000313" key="1">
    <source>
        <dbReference type="EMBL" id="QEA11658.1"/>
    </source>
</evidence>
<sequence length="59" mass="6226">MSCRRRRPGLAPAGEALFFASPKKSAQKKGDPAVGVPCTALRGNLRRSRSGCAAKLTAR</sequence>
<evidence type="ECO:0000313" key="2">
    <source>
        <dbReference type="Proteomes" id="UP000321199"/>
    </source>
</evidence>
<organism evidence="1 2">
    <name type="scientific">Comamonas flocculans</name>
    <dbReference type="NCBI Taxonomy" id="2597701"/>
    <lineage>
        <taxon>Bacteria</taxon>
        <taxon>Pseudomonadati</taxon>
        <taxon>Pseudomonadota</taxon>
        <taxon>Betaproteobacteria</taxon>
        <taxon>Burkholderiales</taxon>
        <taxon>Comamonadaceae</taxon>
        <taxon>Comamonas</taxon>
    </lineage>
</organism>
<name>A0A5B8RS68_9BURK</name>
<dbReference type="OrthoDB" id="8913648at2"/>
<keyword evidence="2" id="KW-1185">Reference proteome</keyword>
<protein>
    <submittedName>
        <fullName evidence="1">Uncharacterized protein</fullName>
    </submittedName>
</protein>
<accession>A0A5B8RS68</accession>
<dbReference type="AlphaFoldDB" id="A0A5B8RS68"/>
<dbReference type="EMBL" id="CP042344">
    <property type="protein sequence ID" value="QEA11658.1"/>
    <property type="molecule type" value="Genomic_DNA"/>
</dbReference>